<dbReference type="GO" id="GO:0098552">
    <property type="term" value="C:side of membrane"/>
    <property type="evidence" value="ECO:0007669"/>
    <property type="project" value="UniProtKB-KW"/>
</dbReference>
<keyword evidence="13" id="KW-1185">Reference proteome</keyword>
<name>A0A0R3RFK3_9BILA</name>
<keyword evidence="4" id="KW-0336">GPI-anchor</keyword>
<evidence type="ECO:0000313" key="13">
    <source>
        <dbReference type="Proteomes" id="UP000050640"/>
    </source>
</evidence>
<dbReference type="GO" id="GO:0005576">
    <property type="term" value="C:extracellular region"/>
    <property type="evidence" value="ECO:0007669"/>
    <property type="project" value="TreeGrafter"/>
</dbReference>
<dbReference type="GO" id="GO:0005886">
    <property type="term" value="C:plasma membrane"/>
    <property type="evidence" value="ECO:0007669"/>
    <property type="project" value="UniProtKB-SubCell"/>
</dbReference>
<comment type="subcellular location">
    <subcellularLocation>
        <location evidence="1">Cell membrane</location>
        <topology evidence="1">Lipid-anchor</topology>
        <topology evidence="1">GPI-anchor</topology>
    </subcellularLocation>
</comment>
<dbReference type="GO" id="GO:0016477">
    <property type="term" value="P:cell migration"/>
    <property type="evidence" value="ECO:0007669"/>
    <property type="project" value="TreeGrafter"/>
</dbReference>
<sequence>MRLRGPYNVMAVLIPLAVQISESIMIARKCLRKESGQSLKHETATFKTLSESLPDFSSALTNAQSQLLTSFIEKLEESRGFWKIGPRLSCINSTWSAATSDDTCWDGTKVVNNLKATIETSDGGIGSNFTTSVFLTERLKLLMLSNRLLESYEGRRTYNESIDVDVEASGNDNSYVSIDDEDGDEFRDDGSGSDENQAAVVVDVAGSHRDIIQPLSTEESDLQSSSTGLPEPSVTLQIPDVEMRKISSHKPFLYTLYFMIIFHVL</sequence>
<evidence type="ECO:0000313" key="14">
    <source>
        <dbReference type="WBParaSite" id="EEL_0000014501-mRNA-1"/>
    </source>
</evidence>
<evidence type="ECO:0000256" key="1">
    <source>
        <dbReference type="ARBA" id="ARBA00004609"/>
    </source>
</evidence>
<evidence type="ECO:0000256" key="10">
    <source>
        <dbReference type="ARBA" id="ARBA00023288"/>
    </source>
</evidence>
<keyword evidence="3" id="KW-1003">Cell membrane</keyword>
<evidence type="ECO:0000256" key="6">
    <source>
        <dbReference type="ARBA" id="ARBA00022974"/>
    </source>
</evidence>
<accession>A0A0R3RFK3</accession>
<proteinExistence type="inferred from homology"/>
<evidence type="ECO:0000256" key="2">
    <source>
        <dbReference type="ARBA" id="ARBA00010260"/>
    </source>
</evidence>
<dbReference type="Proteomes" id="UP000050640">
    <property type="component" value="Unplaced"/>
</dbReference>
<evidence type="ECO:0000256" key="12">
    <source>
        <dbReference type="SAM" id="MobiDB-lite"/>
    </source>
</evidence>
<evidence type="ECO:0000256" key="9">
    <source>
        <dbReference type="ARBA" id="ARBA00023207"/>
    </source>
</evidence>
<dbReference type="WBParaSite" id="EEL_0000014501-mRNA-1">
    <property type="protein sequence ID" value="EEL_0000014501-mRNA-1"/>
    <property type="gene ID" value="EEL_0000014501"/>
</dbReference>
<dbReference type="PANTHER" id="PTHR10822">
    <property type="entry name" value="GLYPICAN"/>
    <property type="match status" value="1"/>
</dbReference>
<keyword evidence="5" id="KW-0732">Signal</keyword>
<protein>
    <submittedName>
        <fullName evidence="14">WGS project CBMI000000000 data, contig</fullName>
    </submittedName>
</protein>
<dbReference type="PANTHER" id="PTHR10822:SF29">
    <property type="entry name" value="DIVISION ABNORMALLY DELAYED PROTEIN"/>
    <property type="match status" value="1"/>
</dbReference>
<keyword evidence="8" id="KW-0325">Glycoprotein</keyword>
<feature type="region of interest" description="Disordered" evidence="12">
    <location>
        <begin position="172"/>
        <end position="194"/>
    </location>
</feature>
<evidence type="ECO:0000256" key="3">
    <source>
        <dbReference type="ARBA" id="ARBA00022475"/>
    </source>
</evidence>
<feature type="compositionally biased region" description="Acidic residues" evidence="12">
    <location>
        <begin position="178"/>
        <end position="187"/>
    </location>
</feature>
<evidence type="ECO:0000256" key="8">
    <source>
        <dbReference type="ARBA" id="ARBA00023180"/>
    </source>
</evidence>
<dbReference type="AlphaFoldDB" id="A0A0R3RFK3"/>
<dbReference type="Pfam" id="PF01153">
    <property type="entry name" value="Glypican"/>
    <property type="match status" value="1"/>
</dbReference>
<keyword evidence="7" id="KW-0472">Membrane</keyword>
<evidence type="ECO:0000256" key="7">
    <source>
        <dbReference type="ARBA" id="ARBA00023136"/>
    </source>
</evidence>
<keyword evidence="10" id="KW-0449">Lipoprotein</keyword>
<dbReference type="GO" id="GO:1905475">
    <property type="term" value="P:regulation of protein localization to membrane"/>
    <property type="evidence" value="ECO:0007669"/>
    <property type="project" value="TreeGrafter"/>
</dbReference>
<dbReference type="GO" id="GO:0009966">
    <property type="term" value="P:regulation of signal transduction"/>
    <property type="evidence" value="ECO:0007669"/>
    <property type="project" value="InterPro"/>
</dbReference>
<evidence type="ECO:0000256" key="4">
    <source>
        <dbReference type="ARBA" id="ARBA00022622"/>
    </source>
</evidence>
<evidence type="ECO:0000256" key="5">
    <source>
        <dbReference type="ARBA" id="ARBA00022729"/>
    </source>
</evidence>
<comment type="similarity">
    <text evidence="2 11">Belongs to the glypican family.</text>
</comment>
<keyword evidence="9" id="KW-0357">Heparan sulfate</keyword>
<evidence type="ECO:0000256" key="11">
    <source>
        <dbReference type="RuleBase" id="RU003518"/>
    </source>
</evidence>
<dbReference type="GO" id="GO:0009986">
    <property type="term" value="C:cell surface"/>
    <property type="evidence" value="ECO:0007669"/>
    <property type="project" value="TreeGrafter"/>
</dbReference>
<keyword evidence="6" id="KW-0654">Proteoglycan</keyword>
<dbReference type="STRING" id="1147741.A0A0R3RFK3"/>
<organism evidence="13 14">
    <name type="scientific">Elaeophora elaphi</name>
    <dbReference type="NCBI Taxonomy" id="1147741"/>
    <lineage>
        <taxon>Eukaryota</taxon>
        <taxon>Metazoa</taxon>
        <taxon>Ecdysozoa</taxon>
        <taxon>Nematoda</taxon>
        <taxon>Chromadorea</taxon>
        <taxon>Rhabditida</taxon>
        <taxon>Spirurina</taxon>
        <taxon>Spiruromorpha</taxon>
        <taxon>Filarioidea</taxon>
        <taxon>Onchocercidae</taxon>
        <taxon>Elaeophora</taxon>
    </lineage>
</organism>
<reference evidence="14" key="1">
    <citation type="submission" date="2017-02" db="UniProtKB">
        <authorList>
            <consortium name="WormBaseParasite"/>
        </authorList>
    </citation>
    <scope>IDENTIFICATION</scope>
</reference>
<dbReference type="InterPro" id="IPR001863">
    <property type="entry name" value="Glypican"/>
</dbReference>